<feature type="domain" description="F-box" evidence="2">
    <location>
        <begin position="57"/>
        <end position="102"/>
    </location>
</feature>
<feature type="compositionally biased region" description="Low complexity" evidence="1">
    <location>
        <begin position="977"/>
        <end position="1018"/>
    </location>
</feature>
<evidence type="ECO:0000256" key="1">
    <source>
        <dbReference type="SAM" id="MobiDB-lite"/>
    </source>
</evidence>
<comment type="caution">
    <text evidence="3">The sequence shown here is derived from an EMBL/GenBank/DDBJ whole genome shotgun (WGS) entry which is preliminary data.</text>
</comment>
<keyword evidence="4" id="KW-1185">Reference proteome</keyword>
<evidence type="ECO:0000259" key="2">
    <source>
        <dbReference type="PROSITE" id="PS50181"/>
    </source>
</evidence>
<sequence length="1053" mass="112888">MVSLSLTTSPVSTIRSRLRSNSTSTREPNTPTTPTSPTSTSPTFPNLRTYATTTQRASHIERLPSCIVQEIGRHADTKSLLHLSLCSHRLSKLFAPALYHTVSLKTNRHCKSGLLTLSRKPHLTQHIRALAIHVNALEWTERGDEVDEDLVAGLVAKMAERRGLKGLEAFEWDGMEMPVDSLWMALKNSCRHLKRIATSVGEDALNPASPLWDFNDLRAFSLTVKCHSLDWLSNGLPRTEKLPRRCWEMLLERSPRLEELKIAGPAPSPRVFDIRHITSGRWSRLRSLVLGDMVMISNSKGEEQTRKDHAAFQSFFIAHPKLQHIVLQHAGGSPHFPQSFALPASALPNVRSFGGPLKYVKTLPFPQRLRELRLTSLYHTASAFPPTYALLQELRWLESLSIWIDLSFGRDSLALGGETSAAAGIGIGAAANANGRPDGYDDVHMLQSLVMCRPGLKHLEVSCFTRPTFAIRDFSTVIQAAGPSLRSFVLTKVYKSNEEEITKAAARLVNENPSLGRFTIRMTHDSWLSPGGGRIKSLGVYDVLGARGVVDVDENGMEFPATRPATQAFLVNEWGQKNITGKEYSKHYVHSVSPLPHKSGSFSPTSHSPRSSVAVSPGGALVGTGMMAGSPFPPSSWQTASKSKGKHQKRPSSSSGMSSASAPPVAGGVNDTGSAPVSRAGSLKWTTGYGYASSSGASTPSSVRSNSLSLGPGSLMRRLSWRLTGGGKGRDRRASCSNTDLTAPVPPLSALRDISPAQMQGYAEPGTTLGEGLVASPRSSVSSVHSTLAFGHVSSSLGHGTEGVEPNMRHTVSSATSPPVDGAVIDAAWGGGGGSQSRIAAKRHMHMVNSATSPSSGQVTFAPSGHYIGQRQDERVREHREQQQQQREREEESQEDTSVAAARDSELGRSGSSSTNTHAGRSSTSSHGGGASSSTEATSVSSAPPSTSSHSHSITGHLKPSSESRAGSRSPHHQLESPSASAASHSPVSRSPRSSSQGHSTLSQSQSQSRSPSSASRSPLKGGCKTIDKLAFWKKHTTVAVEGTKMVDGFVMV</sequence>
<evidence type="ECO:0000313" key="3">
    <source>
        <dbReference type="EMBL" id="KAF4613053.1"/>
    </source>
</evidence>
<feature type="compositionally biased region" description="Low complexity" evidence="1">
    <location>
        <begin position="651"/>
        <end position="669"/>
    </location>
</feature>
<proteinExistence type="predicted"/>
<protein>
    <recommendedName>
        <fullName evidence="2">F-box domain-containing protein</fullName>
    </recommendedName>
</protein>
<organism evidence="3 4">
    <name type="scientific">Agrocybe pediades</name>
    <dbReference type="NCBI Taxonomy" id="84607"/>
    <lineage>
        <taxon>Eukaryota</taxon>
        <taxon>Fungi</taxon>
        <taxon>Dikarya</taxon>
        <taxon>Basidiomycota</taxon>
        <taxon>Agaricomycotina</taxon>
        <taxon>Agaricomycetes</taxon>
        <taxon>Agaricomycetidae</taxon>
        <taxon>Agaricales</taxon>
        <taxon>Agaricineae</taxon>
        <taxon>Strophariaceae</taxon>
        <taxon>Agrocybe</taxon>
    </lineage>
</organism>
<feature type="compositionally biased region" description="Low complexity" evidence="1">
    <location>
        <begin position="599"/>
        <end position="612"/>
    </location>
</feature>
<accession>A0A8H4QLH9</accession>
<feature type="region of interest" description="Disordered" evidence="1">
    <location>
        <begin position="691"/>
        <end position="711"/>
    </location>
</feature>
<feature type="compositionally biased region" description="Low complexity" evidence="1">
    <location>
        <begin position="918"/>
        <end position="953"/>
    </location>
</feature>
<feature type="compositionally biased region" description="Low complexity" evidence="1">
    <location>
        <begin position="691"/>
        <end position="702"/>
    </location>
</feature>
<feature type="region of interest" description="Disordered" evidence="1">
    <location>
        <begin position="598"/>
        <end position="676"/>
    </location>
</feature>
<dbReference type="Proteomes" id="UP000521872">
    <property type="component" value="Unassembled WGS sequence"/>
</dbReference>
<name>A0A8H4QLH9_9AGAR</name>
<feature type="region of interest" description="Disordered" evidence="1">
    <location>
        <begin position="724"/>
        <end position="748"/>
    </location>
</feature>
<dbReference type="AlphaFoldDB" id="A0A8H4QLH9"/>
<dbReference type="EMBL" id="JAACJL010000046">
    <property type="protein sequence ID" value="KAF4613053.1"/>
    <property type="molecule type" value="Genomic_DNA"/>
</dbReference>
<gene>
    <name evidence="3" type="ORF">D9613_011069</name>
</gene>
<feature type="region of interest" description="Disordered" evidence="1">
    <location>
        <begin position="871"/>
        <end position="1023"/>
    </location>
</feature>
<dbReference type="InterPro" id="IPR001810">
    <property type="entry name" value="F-box_dom"/>
</dbReference>
<dbReference type="PROSITE" id="PS50181">
    <property type="entry name" value="FBOX"/>
    <property type="match status" value="1"/>
</dbReference>
<feature type="region of interest" description="Disordered" evidence="1">
    <location>
        <begin position="1"/>
        <end position="46"/>
    </location>
</feature>
<reference evidence="3 4" key="1">
    <citation type="submission" date="2019-12" db="EMBL/GenBank/DDBJ databases">
        <authorList>
            <person name="Floudas D."/>
            <person name="Bentzer J."/>
            <person name="Ahren D."/>
            <person name="Johansson T."/>
            <person name="Persson P."/>
            <person name="Tunlid A."/>
        </authorList>
    </citation>
    <scope>NUCLEOTIDE SEQUENCE [LARGE SCALE GENOMIC DNA]</scope>
    <source>
        <strain evidence="3 4">CBS 102.39</strain>
    </source>
</reference>
<feature type="compositionally biased region" description="Basic and acidic residues" evidence="1">
    <location>
        <begin position="871"/>
        <end position="890"/>
    </location>
</feature>
<evidence type="ECO:0000313" key="4">
    <source>
        <dbReference type="Proteomes" id="UP000521872"/>
    </source>
</evidence>